<dbReference type="Pfam" id="PF01315">
    <property type="entry name" value="Ald_Xan_dh_C"/>
    <property type="match status" value="1"/>
</dbReference>
<accession>A0A7Y0Q3C1</accession>
<dbReference type="Pfam" id="PF02738">
    <property type="entry name" value="MoCoBD_1"/>
    <property type="match status" value="1"/>
</dbReference>
<keyword evidence="2" id="KW-0560">Oxidoreductase</keyword>
<dbReference type="SUPFAM" id="SSF56003">
    <property type="entry name" value="Molybdenum cofactor-binding domain"/>
    <property type="match status" value="1"/>
</dbReference>
<evidence type="ECO:0000313" key="5">
    <source>
        <dbReference type="EMBL" id="NMP23240.1"/>
    </source>
</evidence>
<dbReference type="GO" id="GO:0016491">
    <property type="term" value="F:oxidoreductase activity"/>
    <property type="evidence" value="ECO:0007669"/>
    <property type="project" value="UniProtKB-KW"/>
</dbReference>
<dbReference type="FunFam" id="3.30.365.10:FF:000001">
    <property type="entry name" value="Xanthine dehydrogenase oxidase"/>
    <property type="match status" value="1"/>
</dbReference>
<dbReference type="SUPFAM" id="SSF54665">
    <property type="entry name" value="CO dehydrogenase molybdoprotein N-domain-like"/>
    <property type="match status" value="1"/>
</dbReference>
<gene>
    <name evidence="5" type="ORF">HIJ39_12920</name>
</gene>
<evidence type="ECO:0000259" key="4">
    <source>
        <dbReference type="SMART" id="SM01008"/>
    </source>
</evidence>
<dbReference type="InterPro" id="IPR037165">
    <property type="entry name" value="AldOxase/xan_DH_Mopterin-bd_sf"/>
</dbReference>
<evidence type="ECO:0000256" key="3">
    <source>
        <dbReference type="ARBA" id="ARBA00053029"/>
    </source>
</evidence>
<evidence type="ECO:0000313" key="6">
    <source>
        <dbReference type="Proteomes" id="UP000533476"/>
    </source>
</evidence>
<evidence type="ECO:0000256" key="2">
    <source>
        <dbReference type="ARBA" id="ARBA00023002"/>
    </source>
</evidence>
<sequence>MAQAMRPQMMGARVSRVEDPRLLAGQARYLDDIQVPGMLEMAFVRSPHAAAKIRRINVERARQHPGVHAVLTVQDCPVLLWERDTYKVGQPVLADGEVMYVGQPIVAVVADNRYVAEDAAELVEVEYQPIEPVLDMRQAIDEKPRRVHPDAENVFFHNEYSTPGFEEAFEKAPRHLKATFRTNRQTAVSIEPRGTAAMVDAASGRVTVYASTQSPHRMREDISNLLEIPEHQVRVIVPEVGGGFGMKANCYPEDIVVTAAAMKLRKPVKWVSDRLESLESDVHARDDIHDVEVAFDDQGKIIAIRDHLMADGGAYPAYPFSGAVGETSLASRVLTGPYDIPHLATTIDCTYSNKTPLGAYRGVWGPIASFIQEGVVERVARALNLDPAEVRRRNMIRREQFPYRNAARMIYDAGSYLESMEKALDLIGYEDFRERQAKARAQGKHLGIGISVFVEPTAMASSEAGSVGYESCTIKMEPSGKVTAALGLGPSGQGHETTMAQILADQLGVPLEDVVILHGDTDSAPYGGGTGGSRSGPIGGGAALVAGRQMRERLVKYAAALLEAGEEDIELGDGKAWVAGVPDRAISIRTIAETAYTNVRKIPEGLPIGLELTARYLPKRPVTFSNGTHIAEVEVDVATGIVKVTRYAVVNDCGRLINPTIVEGQIHGGVAQGIGAAVLEALRYNEDGQLVTTSLLDYLLPESTDVPRIAVEHLETPSDGEGGIKGMGEGSLIAAPAAVANAISDALAPFGSFVDTLPVTPKDIRVMTQQK</sequence>
<dbReference type="EMBL" id="JABBVZ010000044">
    <property type="protein sequence ID" value="NMP23240.1"/>
    <property type="molecule type" value="Genomic_DNA"/>
</dbReference>
<evidence type="ECO:0000256" key="1">
    <source>
        <dbReference type="ARBA" id="ARBA00022505"/>
    </source>
</evidence>
<comment type="cofactor">
    <cofactor evidence="3">
        <name>Mo-molybdopterin cytosine dinucleotide</name>
        <dbReference type="ChEBI" id="CHEBI:71308"/>
    </cofactor>
</comment>
<dbReference type="InterPro" id="IPR008274">
    <property type="entry name" value="AldOxase/xan_DH_MoCoBD1"/>
</dbReference>
<dbReference type="InterPro" id="IPR000674">
    <property type="entry name" value="Ald_Oxase/Xan_DH_a/b"/>
</dbReference>
<protein>
    <submittedName>
        <fullName evidence="5">Xanthine dehydrogenase family protein</fullName>
    </submittedName>
</protein>
<keyword evidence="6" id="KW-1185">Reference proteome</keyword>
<dbReference type="InterPro" id="IPR046867">
    <property type="entry name" value="AldOxase/xan_DH_MoCoBD2"/>
</dbReference>
<dbReference type="SMART" id="SM01008">
    <property type="entry name" value="Ald_Xan_dh_C"/>
    <property type="match status" value="1"/>
</dbReference>
<reference evidence="5 6" key="1">
    <citation type="submission" date="2020-04" db="EMBL/GenBank/DDBJ databases">
        <authorList>
            <person name="Zhang R."/>
            <person name="Schippers A."/>
        </authorList>
    </citation>
    <scope>NUCLEOTIDE SEQUENCE [LARGE SCALE GENOMIC DNA]</scope>
    <source>
        <strain evidence="5 6">DSM 109850</strain>
    </source>
</reference>
<comment type="caution">
    <text evidence="5">The sequence shown here is derived from an EMBL/GenBank/DDBJ whole genome shotgun (WGS) entry which is preliminary data.</text>
</comment>
<dbReference type="PANTHER" id="PTHR11908:SF132">
    <property type="entry name" value="ALDEHYDE OXIDASE 1-RELATED"/>
    <property type="match status" value="1"/>
</dbReference>
<dbReference type="InterPro" id="IPR036856">
    <property type="entry name" value="Ald_Oxase/Xan_DH_a/b_sf"/>
</dbReference>
<dbReference type="Gene3D" id="3.90.1170.50">
    <property type="entry name" value="Aldehyde oxidase/xanthine dehydrogenase, a/b hammerhead"/>
    <property type="match status" value="1"/>
</dbReference>
<dbReference type="AlphaFoldDB" id="A0A7Y0Q3C1"/>
<dbReference type="Proteomes" id="UP000533476">
    <property type="component" value="Unassembled WGS sequence"/>
</dbReference>
<name>A0A7Y0Q3C1_9FIRM</name>
<proteinExistence type="predicted"/>
<feature type="domain" description="Aldehyde oxidase/xanthine dehydrogenase a/b hammerhead" evidence="4">
    <location>
        <begin position="24"/>
        <end position="131"/>
    </location>
</feature>
<dbReference type="RefSeq" id="WP_169100325.1">
    <property type="nucleotide sequence ID" value="NZ_JABBVZ010000044.1"/>
</dbReference>
<dbReference type="Gene3D" id="3.30.365.10">
    <property type="entry name" value="Aldehyde oxidase/xanthine dehydrogenase, molybdopterin binding domain"/>
    <property type="match status" value="4"/>
</dbReference>
<dbReference type="GO" id="GO:0005506">
    <property type="term" value="F:iron ion binding"/>
    <property type="evidence" value="ECO:0007669"/>
    <property type="project" value="InterPro"/>
</dbReference>
<dbReference type="Pfam" id="PF20256">
    <property type="entry name" value="MoCoBD_2"/>
    <property type="match status" value="1"/>
</dbReference>
<organism evidence="5 6">
    <name type="scientific">Sulfobacillus harzensis</name>
    <dbReference type="NCBI Taxonomy" id="2729629"/>
    <lineage>
        <taxon>Bacteria</taxon>
        <taxon>Bacillati</taxon>
        <taxon>Bacillota</taxon>
        <taxon>Clostridia</taxon>
        <taxon>Eubacteriales</taxon>
        <taxon>Clostridiales Family XVII. Incertae Sedis</taxon>
        <taxon>Sulfobacillus</taxon>
    </lineage>
</organism>
<keyword evidence="1" id="KW-0500">Molybdenum</keyword>
<dbReference type="InterPro" id="IPR016208">
    <property type="entry name" value="Ald_Oxase/xanthine_DH-like"/>
</dbReference>
<dbReference type="PANTHER" id="PTHR11908">
    <property type="entry name" value="XANTHINE DEHYDROGENASE"/>
    <property type="match status" value="1"/>
</dbReference>